<sequence length="89" mass="9817">MASPNSSYHQPVSVFKRNTYDFWMGNGIPKSIDSPKGKTEIAEGTTTTPTKLESSSSSETVSMHVWQKKDVDVLAKIHLGVSDLIFQES</sequence>
<keyword evidence="3" id="KW-1185">Reference proteome</keyword>
<dbReference type="Proteomes" id="UP000006729">
    <property type="component" value="Chromosome 17"/>
</dbReference>
<dbReference type="InParanoid" id="A0A2K1X523"/>
<dbReference type="AlphaFoldDB" id="A0A2K1X523"/>
<evidence type="ECO:0000313" key="2">
    <source>
        <dbReference type="EMBL" id="PNS95888.1"/>
    </source>
</evidence>
<feature type="compositionally biased region" description="Low complexity" evidence="1">
    <location>
        <begin position="45"/>
        <end position="59"/>
    </location>
</feature>
<proteinExistence type="predicted"/>
<feature type="region of interest" description="Disordered" evidence="1">
    <location>
        <begin position="33"/>
        <end position="59"/>
    </location>
</feature>
<organism evidence="2 3">
    <name type="scientific">Populus trichocarpa</name>
    <name type="common">Western balsam poplar</name>
    <name type="synonym">Populus balsamifera subsp. trichocarpa</name>
    <dbReference type="NCBI Taxonomy" id="3694"/>
    <lineage>
        <taxon>Eukaryota</taxon>
        <taxon>Viridiplantae</taxon>
        <taxon>Streptophyta</taxon>
        <taxon>Embryophyta</taxon>
        <taxon>Tracheophyta</taxon>
        <taxon>Spermatophyta</taxon>
        <taxon>Magnoliopsida</taxon>
        <taxon>eudicotyledons</taxon>
        <taxon>Gunneridae</taxon>
        <taxon>Pentapetalae</taxon>
        <taxon>rosids</taxon>
        <taxon>fabids</taxon>
        <taxon>Malpighiales</taxon>
        <taxon>Salicaceae</taxon>
        <taxon>Saliceae</taxon>
        <taxon>Populus</taxon>
    </lineage>
</organism>
<name>A0A2K1X523_POPTR</name>
<gene>
    <name evidence="2" type="ORF">POPTR_017G084400</name>
</gene>
<protein>
    <submittedName>
        <fullName evidence="2">Uncharacterized protein</fullName>
    </submittedName>
</protein>
<evidence type="ECO:0000256" key="1">
    <source>
        <dbReference type="SAM" id="MobiDB-lite"/>
    </source>
</evidence>
<dbReference type="EMBL" id="CM009306">
    <property type="protein sequence ID" value="PNS95888.1"/>
    <property type="molecule type" value="Genomic_DNA"/>
</dbReference>
<evidence type="ECO:0000313" key="3">
    <source>
        <dbReference type="Proteomes" id="UP000006729"/>
    </source>
</evidence>
<reference evidence="2 3" key="1">
    <citation type="journal article" date="2006" name="Science">
        <title>The genome of black cottonwood, Populus trichocarpa (Torr. &amp; Gray).</title>
        <authorList>
            <person name="Tuskan G.A."/>
            <person name="Difazio S."/>
            <person name="Jansson S."/>
            <person name="Bohlmann J."/>
            <person name="Grigoriev I."/>
            <person name="Hellsten U."/>
            <person name="Putnam N."/>
            <person name="Ralph S."/>
            <person name="Rombauts S."/>
            <person name="Salamov A."/>
            <person name="Schein J."/>
            <person name="Sterck L."/>
            <person name="Aerts A."/>
            <person name="Bhalerao R.R."/>
            <person name="Bhalerao R.P."/>
            <person name="Blaudez D."/>
            <person name="Boerjan W."/>
            <person name="Brun A."/>
            <person name="Brunner A."/>
            <person name="Busov V."/>
            <person name="Campbell M."/>
            <person name="Carlson J."/>
            <person name="Chalot M."/>
            <person name="Chapman J."/>
            <person name="Chen G.L."/>
            <person name="Cooper D."/>
            <person name="Coutinho P.M."/>
            <person name="Couturier J."/>
            <person name="Covert S."/>
            <person name="Cronk Q."/>
            <person name="Cunningham R."/>
            <person name="Davis J."/>
            <person name="Degroeve S."/>
            <person name="Dejardin A."/>
            <person name="Depamphilis C."/>
            <person name="Detter J."/>
            <person name="Dirks B."/>
            <person name="Dubchak I."/>
            <person name="Duplessis S."/>
            <person name="Ehlting J."/>
            <person name="Ellis B."/>
            <person name="Gendler K."/>
            <person name="Goodstein D."/>
            <person name="Gribskov M."/>
            <person name="Grimwood J."/>
            <person name="Groover A."/>
            <person name="Gunter L."/>
            <person name="Hamberger B."/>
            <person name="Heinze B."/>
            <person name="Helariutta Y."/>
            <person name="Henrissat B."/>
            <person name="Holligan D."/>
            <person name="Holt R."/>
            <person name="Huang W."/>
            <person name="Islam-Faridi N."/>
            <person name="Jones S."/>
            <person name="Jones-Rhoades M."/>
            <person name="Jorgensen R."/>
            <person name="Joshi C."/>
            <person name="Kangasjarvi J."/>
            <person name="Karlsson J."/>
            <person name="Kelleher C."/>
            <person name="Kirkpatrick R."/>
            <person name="Kirst M."/>
            <person name="Kohler A."/>
            <person name="Kalluri U."/>
            <person name="Larimer F."/>
            <person name="Leebens-Mack J."/>
            <person name="Leple J.C."/>
            <person name="Locascio P."/>
            <person name="Lou Y."/>
            <person name="Lucas S."/>
            <person name="Martin F."/>
            <person name="Montanini B."/>
            <person name="Napoli C."/>
            <person name="Nelson D.R."/>
            <person name="Nelson C."/>
            <person name="Nieminen K."/>
            <person name="Nilsson O."/>
            <person name="Pereda V."/>
            <person name="Peter G."/>
            <person name="Philippe R."/>
            <person name="Pilate G."/>
            <person name="Poliakov A."/>
            <person name="Razumovskaya J."/>
            <person name="Richardson P."/>
            <person name="Rinaldi C."/>
            <person name="Ritland K."/>
            <person name="Rouze P."/>
            <person name="Ryaboy D."/>
            <person name="Schmutz J."/>
            <person name="Schrader J."/>
            <person name="Segerman B."/>
            <person name="Shin H."/>
            <person name="Siddiqui A."/>
            <person name="Sterky F."/>
            <person name="Terry A."/>
            <person name="Tsai C.J."/>
            <person name="Uberbacher E."/>
            <person name="Unneberg P."/>
            <person name="Vahala J."/>
            <person name="Wall K."/>
            <person name="Wessler S."/>
            <person name="Yang G."/>
            <person name="Yin T."/>
            <person name="Douglas C."/>
            <person name="Marra M."/>
            <person name="Sandberg G."/>
            <person name="Van de Peer Y."/>
            <person name="Rokhsar D."/>
        </authorList>
    </citation>
    <scope>NUCLEOTIDE SEQUENCE [LARGE SCALE GENOMIC DNA]</scope>
    <source>
        <strain evidence="3">cv. Nisqually</strain>
    </source>
</reference>
<accession>A0A2K1X523</accession>